<dbReference type="InterPro" id="IPR010930">
    <property type="entry name" value="Flg_bb/hook_C_dom"/>
</dbReference>
<feature type="domain" description="Flagellar basal-body/hook protein C-terminal" evidence="7">
    <location>
        <begin position="213"/>
        <end position="257"/>
    </location>
</feature>
<keyword evidence="9" id="KW-0282">Flagellum</keyword>
<comment type="subcellular location">
    <subcellularLocation>
        <location evidence="5">Bacterial flagellum basal body</location>
    </subcellularLocation>
</comment>
<dbReference type="PANTHER" id="PTHR30435">
    <property type="entry name" value="FLAGELLAR PROTEIN"/>
    <property type="match status" value="1"/>
</dbReference>
<dbReference type="PANTHER" id="PTHR30435:SF19">
    <property type="entry name" value="FLAGELLAR BASAL-BODY ROD PROTEIN FLGG"/>
    <property type="match status" value="1"/>
</dbReference>
<dbReference type="InterPro" id="IPR012836">
    <property type="entry name" value="FlgF"/>
</dbReference>
<dbReference type="RefSeq" id="WP_264842380.1">
    <property type="nucleotide sequence ID" value="NZ_AP025628.1"/>
</dbReference>
<evidence type="ECO:0000256" key="4">
    <source>
        <dbReference type="NCBIfam" id="TIGR02488"/>
    </source>
</evidence>
<evidence type="ECO:0000256" key="2">
    <source>
        <dbReference type="ARBA" id="ARBA00017948"/>
    </source>
</evidence>
<evidence type="ECO:0000256" key="5">
    <source>
        <dbReference type="RuleBase" id="RU362116"/>
    </source>
</evidence>
<dbReference type="AlphaFoldDB" id="A0AA35CPM7"/>
<dbReference type="Pfam" id="PF00460">
    <property type="entry name" value="Flg_bb_rod"/>
    <property type="match status" value="1"/>
</dbReference>
<sequence length="260" mass="27209">MIRALYSAAGGMLAQQIQLDVVANNLANVNTTGFKKSRAEFADLFYQALYPRATGARIEVGAGVRPVATTRIFTGGPLNPTGQPLDLAIEGDGFFMVEDGDGNRFYTRSGSFRVDAEGNIVNAEGYKLLDDGGNPLDSVPENTVSLSVSADGTVYAYVDGDTDPKELGQVGLARFPNPSGLLAMGGSLLKETDASGQPTEGTPGSEGLGRVLSGFLEGSNVEVATEMVNLIVAQRAYELNAKAIQAADEAIGLANNLRRG</sequence>
<evidence type="ECO:0000256" key="3">
    <source>
        <dbReference type="ARBA" id="ARBA00025933"/>
    </source>
</evidence>
<proteinExistence type="inferred from homology"/>
<evidence type="ECO:0000313" key="10">
    <source>
        <dbReference type="Proteomes" id="UP001163687"/>
    </source>
</evidence>
<dbReference type="GO" id="GO:0009426">
    <property type="term" value="C:bacterial-type flagellum basal body, distal rod"/>
    <property type="evidence" value="ECO:0007669"/>
    <property type="project" value="UniProtKB-UniRule"/>
</dbReference>
<dbReference type="NCBIfam" id="TIGR03506">
    <property type="entry name" value="FlgEFG_subfam"/>
    <property type="match status" value="2"/>
</dbReference>
<comment type="similarity">
    <text evidence="1 5">Belongs to the flagella basal body rod proteins family.</text>
</comment>
<dbReference type="Proteomes" id="UP001163687">
    <property type="component" value="Chromosome"/>
</dbReference>
<dbReference type="SUPFAM" id="SSF117143">
    <property type="entry name" value="Flagellar hook protein flgE"/>
    <property type="match status" value="1"/>
</dbReference>
<accession>A0AA35CPM7</accession>
<evidence type="ECO:0000259" key="8">
    <source>
        <dbReference type="Pfam" id="PF22692"/>
    </source>
</evidence>
<evidence type="ECO:0000259" key="6">
    <source>
        <dbReference type="Pfam" id="PF00460"/>
    </source>
</evidence>
<evidence type="ECO:0000313" key="9">
    <source>
        <dbReference type="EMBL" id="BDG61752.1"/>
    </source>
</evidence>
<dbReference type="GO" id="GO:0071978">
    <property type="term" value="P:bacterial-type flagellum-dependent swarming motility"/>
    <property type="evidence" value="ECO:0007669"/>
    <property type="project" value="TreeGrafter"/>
</dbReference>
<dbReference type="Pfam" id="PF22692">
    <property type="entry name" value="LlgE_F_G_D1"/>
    <property type="match status" value="1"/>
</dbReference>
<keyword evidence="9" id="KW-0966">Cell projection</keyword>
<dbReference type="KEGG" id="cmic:caldi_28420"/>
<reference evidence="9" key="1">
    <citation type="submission" date="2022-03" db="EMBL/GenBank/DDBJ databases">
        <title>Complete genome sequence of Caldinitratiruptor microaerophilus.</title>
        <authorList>
            <person name="Mukaiyama R."/>
            <person name="Nishiyama T."/>
            <person name="Ueda K."/>
        </authorList>
    </citation>
    <scope>NUCLEOTIDE SEQUENCE</scope>
    <source>
        <strain evidence="9">JCM 16183</strain>
    </source>
</reference>
<dbReference type="InterPro" id="IPR020013">
    <property type="entry name" value="Flagellar_FlgE/F/G"/>
</dbReference>
<organism evidence="9 10">
    <name type="scientific">Caldinitratiruptor microaerophilus</name>
    <dbReference type="NCBI Taxonomy" id="671077"/>
    <lineage>
        <taxon>Bacteria</taxon>
        <taxon>Bacillati</taxon>
        <taxon>Bacillota</taxon>
        <taxon>Clostridia</taxon>
        <taxon>Eubacteriales</taxon>
        <taxon>Symbiobacteriaceae</taxon>
        <taxon>Caldinitratiruptor</taxon>
    </lineage>
</organism>
<name>A0AA35CPM7_9FIRM</name>
<feature type="domain" description="Flagellar hook protein FlgE/F/G-like D1" evidence="8">
    <location>
        <begin position="88"/>
        <end position="156"/>
    </location>
</feature>
<comment type="subunit">
    <text evidence="3">The basal body constitutes a major portion of the flagellar organelle and consists of four rings (L,P,S, and M) mounted on a central rod. The rod consists of about 26 subunits of FlgG in the distal portion, and FlgB, FlgC and FlgF are thought to build up the proximal portion of the rod with about 6 subunits each.</text>
</comment>
<dbReference type="Pfam" id="PF06429">
    <property type="entry name" value="Flg_bbr_C"/>
    <property type="match status" value="1"/>
</dbReference>
<gene>
    <name evidence="9" type="primary">flgG</name>
    <name evidence="9" type="ORF">caldi_28420</name>
</gene>
<feature type="domain" description="Flagellar basal body rod protein N-terminal" evidence="6">
    <location>
        <begin position="5"/>
        <end position="35"/>
    </location>
</feature>
<dbReference type="PROSITE" id="PS00588">
    <property type="entry name" value="FLAGELLA_BB_ROD"/>
    <property type="match status" value="1"/>
</dbReference>
<dbReference type="InterPro" id="IPR037925">
    <property type="entry name" value="FlgE/F/G-like"/>
</dbReference>
<evidence type="ECO:0000256" key="1">
    <source>
        <dbReference type="ARBA" id="ARBA00009677"/>
    </source>
</evidence>
<protein>
    <recommendedName>
        <fullName evidence="2 4">Flagellar basal-body rod protein FlgG</fullName>
    </recommendedName>
</protein>
<dbReference type="NCBIfam" id="TIGR02488">
    <property type="entry name" value="flgG_G_neg"/>
    <property type="match status" value="1"/>
</dbReference>
<dbReference type="InterPro" id="IPR019776">
    <property type="entry name" value="Flagellar_basal_body_rod_CS"/>
</dbReference>
<keyword evidence="9" id="KW-0969">Cilium</keyword>
<dbReference type="NCBIfam" id="TIGR02490">
    <property type="entry name" value="flgF"/>
    <property type="match status" value="1"/>
</dbReference>
<dbReference type="InterPro" id="IPR001444">
    <property type="entry name" value="Flag_bb_rod_N"/>
</dbReference>
<keyword evidence="10" id="KW-1185">Reference proteome</keyword>
<keyword evidence="5" id="KW-0975">Bacterial flagellum</keyword>
<dbReference type="InterPro" id="IPR012834">
    <property type="entry name" value="FlgG_G_neg"/>
</dbReference>
<dbReference type="EMBL" id="AP025628">
    <property type="protein sequence ID" value="BDG61752.1"/>
    <property type="molecule type" value="Genomic_DNA"/>
</dbReference>
<evidence type="ECO:0000259" key="7">
    <source>
        <dbReference type="Pfam" id="PF06429"/>
    </source>
</evidence>
<dbReference type="InterPro" id="IPR053967">
    <property type="entry name" value="LlgE_F_G-like_D1"/>
</dbReference>